<sequence length="335" mass="37499">MLLRNYKIAIKLAATLLLILPLLLTACSKEETQKIRVAEVTRSIFYAPFYVALENGYFEEEGLEIDLKTTWGGDKTMTALLSDGADVALVGSETTIYVYAQGAKDPVINFAQLTQTDGTFLVSREKIDNFSWDDLKGSTFLGMRKGGMPQMVGEFVLRKHGIDPHNDMTLIQNIEYANVPNAFASGTGDFVQLFEPVASMFEEQGIGHIVASFGEESGHVPYTVFMAKQSYLTDNEEAMKKFTKAIYKAQKWVESHSAEEIAKVIAPYFEDTELSLIETVTANYKNQGSFATDPILDEEEWENLQNIMDQSGELPKQVDYKTLVNTKIAKEVMKK</sequence>
<dbReference type="Gene3D" id="3.40.190.10">
    <property type="entry name" value="Periplasmic binding protein-like II"/>
    <property type="match status" value="2"/>
</dbReference>
<reference evidence="4" key="1">
    <citation type="submission" date="2017-08" db="EMBL/GenBank/DDBJ databases">
        <authorList>
            <person name="de Groot N.N."/>
        </authorList>
    </citation>
    <scope>NUCLEOTIDE SEQUENCE [LARGE SCALE GENOMIC DNA]</scope>
    <source>
        <strain evidence="4">SA5d-4</strain>
    </source>
</reference>
<evidence type="ECO:0000313" key="5">
    <source>
        <dbReference type="Proteomes" id="UP000217083"/>
    </source>
</evidence>
<comment type="caution">
    <text evidence="4">The sequence shown here is derived from an EMBL/GenBank/DDBJ whole genome shotgun (WGS) entry which is preliminary data.</text>
</comment>
<dbReference type="Proteomes" id="UP000217083">
    <property type="component" value="Unassembled WGS sequence"/>
</dbReference>
<evidence type="ECO:0008006" key="6">
    <source>
        <dbReference type="Google" id="ProtNLM"/>
    </source>
</evidence>
<dbReference type="AlphaFoldDB" id="A0A263BR19"/>
<dbReference type="SUPFAM" id="SSF53850">
    <property type="entry name" value="Periplasmic binding protein-like II"/>
    <property type="match status" value="1"/>
</dbReference>
<name>A0A263BR19_9BACI</name>
<dbReference type="Pfam" id="PF13379">
    <property type="entry name" value="NMT1_2"/>
    <property type="match status" value="1"/>
</dbReference>
<protein>
    <recommendedName>
        <fullName evidence="6">SsuA/THI5-like domain-containing protein</fullName>
    </recommendedName>
</protein>
<evidence type="ECO:0000256" key="2">
    <source>
        <dbReference type="ARBA" id="ARBA00010742"/>
    </source>
</evidence>
<keyword evidence="5" id="KW-1185">Reference proteome</keyword>
<evidence type="ECO:0000313" key="4">
    <source>
        <dbReference type="EMBL" id="OZM56139.1"/>
    </source>
</evidence>
<dbReference type="PROSITE" id="PS51257">
    <property type="entry name" value="PROKAR_LIPOPROTEIN"/>
    <property type="match status" value="1"/>
</dbReference>
<dbReference type="EMBL" id="NPIA01000008">
    <property type="protein sequence ID" value="OZM56139.1"/>
    <property type="molecule type" value="Genomic_DNA"/>
</dbReference>
<dbReference type="GO" id="GO:0042597">
    <property type="term" value="C:periplasmic space"/>
    <property type="evidence" value="ECO:0007669"/>
    <property type="project" value="UniProtKB-SubCell"/>
</dbReference>
<evidence type="ECO:0000256" key="3">
    <source>
        <dbReference type="ARBA" id="ARBA00022729"/>
    </source>
</evidence>
<dbReference type="PANTHER" id="PTHR30024">
    <property type="entry name" value="ALIPHATIC SULFONATES-BINDING PROTEIN-RELATED"/>
    <property type="match status" value="1"/>
</dbReference>
<accession>A0A263BR19</accession>
<keyword evidence="3" id="KW-0732">Signal</keyword>
<dbReference type="PANTHER" id="PTHR30024:SF47">
    <property type="entry name" value="TAURINE-BINDING PERIPLASMIC PROTEIN"/>
    <property type="match status" value="1"/>
</dbReference>
<evidence type="ECO:0000256" key="1">
    <source>
        <dbReference type="ARBA" id="ARBA00004418"/>
    </source>
</evidence>
<comment type="similarity">
    <text evidence="2">Belongs to the bacterial solute-binding protein SsuA/TauA family.</text>
</comment>
<gene>
    <name evidence="4" type="ORF">CIB95_13610</name>
</gene>
<reference evidence="4" key="2">
    <citation type="submission" date="2017-09" db="EMBL/GenBank/DDBJ databases">
        <title>Bacillus patelloidae sp. nov., isolated from the intestinal tract of a marine limpet.</title>
        <authorList>
            <person name="Liu R."/>
            <person name="Dong C."/>
            <person name="Shao Z."/>
        </authorList>
    </citation>
    <scope>NUCLEOTIDE SEQUENCE [LARGE SCALE GENOMIC DNA]</scope>
    <source>
        <strain evidence="4">SA5d-4</strain>
    </source>
</reference>
<comment type="subcellular location">
    <subcellularLocation>
        <location evidence="1">Periplasm</location>
    </subcellularLocation>
</comment>
<proteinExistence type="inferred from homology"/>
<organism evidence="4 5">
    <name type="scientific">Lottiidibacillus patelloidae</name>
    <dbReference type="NCBI Taxonomy" id="2670334"/>
    <lineage>
        <taxon>Bacteria</taxon>
        <taxon>Bacillati</taxon>
        <taxon>Bacillota</taxon>
        <taxon>Bacilli</taxon>
        <taxon>Bacillales</taxon>
        <taxon>Bacillaceae</taxon>
        <taxon>Lottiidibacillus</taxon>
    </lineage>
</organism>